<keyword evidence="3" id="KW-1185">Reference proteome</keyword>
<evidence type="ECO:0000313" key="3">
    <source>
        <dbReference type="Proteomes" id="UP001476247"/>
    </source>
</evidence>
<evidence type="ECO:0000313" key="2">
    <source>
        <dbReference type="EMBL" id="GAA5794798.1"/>
    </source>
</evidence>
<dbReference type="Pfam" id="PF08539">
    <property type="entry name" value="HbrB"/>
    <property type="match status" value="1"/>
</dbReference>
<dbReference type="Proteomes" id="UP001476247">
    <property type="component" value="Unassembled WGS sequence"/>
</dbReference>
<dbReference type="EMBL" id="BAABUJ010000004">
    <property type="protein sequence ID" value="GAA5794798.1"/>
    <property type="molecule type" value="Genomic_DNA"/>
</dbReference>
<gene>
    <name evidence="2" type="ORF">HPULCUR_000145</name>
</gene>
<protein>
    <recommendedName>
        <fullName evidence="4">HbrB-domain-containing protein</fullName>
    </recommendedName>
</protein>
<evidence type="ECO:0008006" key="4">
    <source>
        <dbReference type="Google" id="ProtNLM"/>
    </source>
</evidence>
<feature type="region of interest" description="Disordered" evidence="1">
    <location>
        <begin position="128"/>
        <end position="147"/>
    </location>
</feature>
<sequence length="423" mass="47016">MQSYVTEDPHTMSPGSTSSSSLSVCMELSANMDKPLPPPPSSSTSPNPTRSLSATTLTMRTPPSGGGSQTKRHSVRSQHGSSSSLDRSISQPPQRPTSPITSPSIHKSLTALDAKSIARDMEKSAFQLRTDDVISPTSPNNTSTLNPNNFYFSSNQGNMSFQSMAAPSTTTPSLNHLQYHRQNSMSSITLPSVINSTVNNTVQGDAWQTLCVRVLPLFNGEGVQGAIEDLNELLRRCLSDSITPKFYRDIEALLRDGMFTLNAKMFGVTDEKLLDRLVEQWSFFFTYALPYFEAVFLPLRTDVRYRSPDEAEMWNVRNMALRSFRDNVILLQTKRLEDVFNKLFTDFGSSQNPAATAAKMLQMTSLLASSPDHNEDIERVLSNLKANWKIMMTKGDRRGFAGVRKMRPLNGDNSNQMFGTIQQ</sequence>
<feature type="compositionally biased region" description="Low complexity" evidence="1">
    <location>
        <begin position="135"/>
        <end position="147"/>
    </location>
</feature>
<name>A0ABP9XL13_9FUNG</name>
<dbReference type="PANTHER" id="PTHR32428">
    <property type="entry name" value="TARGET OF RAPAMYCIN COMPLEX 2 SUBUNIT BIT61-RELATED"/>
    <property type="match status" value="1"/>
</dbReference>
<feature type="compositionally biased region" description="Low complexity" evidence="1">
    <location>
        <begin position="42"/>
        <end position="53"/>
    </location>
</feature>
<evidence type="ECO:0000256" key="1">
    <source>
        <dbReference type="SAM" id="MobiDB-lite"/>
    </source>
</evidence>
<reference evidence="2 3" key="1">
    <citation type="submission" date="2024-04" db="EMBL/GenBank/DDBJ databases">
        <title>genome sequences of Mucor flavus KT1a and Helicostylum pulchrum KT1b strains isolation_sourced from the surface of a dry-aged beef.</title>
        <authorList>
            <person name="Toyotome T."/>
            <person name="Hosono M."/>
            <person name="Torimaru M."/>
            <person name="Fukuda K."/>
            <person name="Mikami N."/>
        </authorList>
    </citation>
    <scope>NUCLEOTIDE SEQUENCE [LARGE SCALE GENOMIC DNA]</scope>
    <source>
        <strain evidence="2 3">KT1b</strain>
    </source>
</reference>
<feature type="region of interest" description="Disordered" evidence="1">
    <location>
        <begin position="1"/>
        <end position="107"/>
    </location>
</feature>
<dbReference type="InterPro" id="IPR013745">
    <property type="entry name" value="Bit61/PRR5"/>
</dbReference>
<feature type="compositionally biased region" description="Low complexity" evidence="1">
    <location>
        <begin position="13"/>
        <end position="23"/>
    </location>
</feature>
<accession>A0ABP9XL13</accession>
<organism evidence="2 3">
    <name type="scientific">Helicostylum pulchrum</name>
    <dbReference type="NCBI Taxonomy" id="562976"/>
    <lineage>
        <taxon>Eukaryota</taxon>
        <taxon>Fungi</taxon>
        <taxon>Fungi incertae sedis</taxon>
        <taxon>Mucoromycota</taxon>
        <taxon>Mucoromycotina</taxon>
        <taxon>Mucoromycetes</taxon>
        <taxon>Mucorales</taxon>
        <taxon>Mucorineae</taxon>
        <taxon>Mucoraceae</taxon>
        <taxon>Helicostylum</taxon>
    </lineage>
</organism>
<feature type="compositionally biased region" description="Polar residues" evidence="1">
    <location>
        <begin position="85"/>
        <end position="107"/>
    </location>
</feature>
<comment type="caution">
    <text evidence="2">The sequence shown here is derived from an EMBL/GenBank/DDBJ whole genome shotgun (WGS) entry which is preliminary data.</text>
</comment>
<dbReference type="PANTHER" id="PTHR32428:SF2">
    <property type="entry name" value="TARGET OF RAPAMYCIN COMPLEX 2 SUBUNIT BIT61-RELATED"/>
    <property type="match status" value="1"/>
</dbReference>
<proteinExistence type="predicted"/>